<comment type="caution">
    <text evidence="2">The sequence shown here is derived from an EMBL/GenBank/DDBJ whole genome shotgun (WGS) entry which is preliminary data.</text>
</comment>
<accession>A0A327YDW9</accession>
<evidence type="ECO:0000313" key="2">
    <source>
        <dbReference type="EMBL" id="RAK18697.1"/>
    </source>
</evidence>
<evidence type="ECO:0000256" key="1">
    <source>
        <dbReference type="ARBA" id="ARBA00022729"/>
    </source>
</evidence>
<keyword evidence="3" id="KW-1185">Reference proteome</keyword>
<dbReference type="Gene3D" id="2.60.40.1240">
    <property type="match status" value="1"/>
</dbReference>
<protein>
    <recommendedName>
        <fullName evidence="4">DUF4352 domain-containing protein</fullName>
    </recommendedName>
</protein>
<dbReference type="Proteomes" id="UP000248555">
    <property type="component" value="Unassembled WGS sequence"/>
</dbReference>
<dbReference type="AlphaFoldDB" id="A0A327YDW9"/>
<evidence type="ECO:0000313" key="3">
    <source>
        <dbReference type="Proteomes" id="UP000248555"/>
    </source>
</evidence>
<dbReference type="InterPro" id="IPR029050">
    <property type="entry name" value="Immunoprotect_excell_Ig-like"/>
</dbReference>
<evidence type="ECO:0008006" key="4">
    <source>
        <dbReference type="Google" id="ProtNLM"/>
    </source>
</evidence>
<sequence length="89" mass="10335">MIFIKFKLIEFEGETFSSYDIDSAKFEAVSSNGVVYENPMIVEPEPSLSTELYEGGEVEGWVAFLVDEDDTPLIVWQREWDDELWFSLE</sequence>
<organism evidence="2 3">
    <name type="scientific">Paranoxybacillus vitaminiphilus</name>
    <dbReference type="NCBI Taxonomy" id="581036"/>
    <lineage>
        <taxon>Bacteria</taxon>
        <taxon>Bacillati</taxon>
        <taxon>Bacillota</taxon>
        <taxon>Bacilli</taxon>
        <taxon>Bacillales</taxon>
        <taxon>Anoxybacillaceae</taxon>
        <taxon>Paranoxybacillus</taxon>
    </lineage>
</organism>
<proteinExistence type="predicted"/>
<name>A0A327YDW9_9BACL</name>
<dbReference type="EMBL" id="QLMH01000009">
    <property type="protein sequence ID" value="RAK18697.1"/>
    <property type="molecule type" value="Genomic_DNA"/>
</dbReference>
<keyword evidence="1" id="KW-0732">Signal</keyword>
<reference evidence="2 3" key="1">
    <citation type="submission" date="2018-06" db="EMBL/GenBank/DDBJ databases">
        <title>Genomic Encyclopedia of Type Strains, Phase III (KMG-III): the genomes of soil and plant-associated and newly described type strains.</title>
        <authorList>
            <person name="Whitman W."/>
        </authorList>
    </citation>
    <scope>NUCLEOTIDE SEQUENCE [LARGE SCALE GENOMIC DNA]</scope>
    <source>
        <strain evidence="2 3">CGMCC 1.8979</strain>
    </source>
</reference>
<gene>
    <name evidence="2" type="ORF">B0I26_109118</name>
</gene>